<evidence type="ECO:0000256" key="1">
    <source>
        <dbReference type="ARBA" id="ARBA00005662"/>
    </source>
</evidence>
<reference evidence="3 4" key="1">
    <citation type="journal article" date="2013" name="Genome Announc.">
        <title>Draft Genome Sequence of Staphylococcus simulans UMC-CNS-990, Isolated from a Case of Chronic Bovine Mastitis.</title>
        <authorList>
            <person name="Calcutt M.J."/>
            <person name="Foecking M.F."/>
            <person name="Hsieh H.Y."/>
            <person name="Perry J."/>
            <person name="Stewart G.C."/>
            <person name="Middleton J.R."/>
        </authorList>
    </citation>
    <scope>NUCLEOTIDE SEQUENCE [LARGE SCALE GENOMIC DNA]</scope>
    <source>
        <strain evidence="3 4">UMC-CNS-990</strain>
    </source>
</reference>
<proteinExistence type="inferred from homology"/>
<dbReference type="Pfam" id="PF09587">
    <property type="entry name" value="PGA_cap"/>
    <property type="match status" value="1"/>
</dbReference>
<evidence type="ECO:0000259" key="2">
    <source>
        <dbReference type="SMART" id="SM00854"/>
    </source>
</evidence>
<dbReference type="SUPFAM" id="SSF56300">
    <property type="entry name" value="Metallo-dependent phosphatases"/>
    <property type="match status" value="1"/>
</dbReference>
<accession>A0ABN0PFT8</accession>
<dbReference type="SMART" id="SM00854">
    <property type="entry name" value="PGA_cap"/>
    <property type="match status" value="1"/>
</dbReference>
<dbReference type="PANTHER" id="PTHR33393">
    <property type="entry name" value="POLYGLUTAMINE SYNTHESIS ACCESSORY PROTEIN RV0574C-RELATED"/>
    <property type="match status" value="1"/>
</dbReference>
<comment type="similarity">
    <text evidence="1">Belongs to the CapA family.</text>
</comment>
<dbReference type="Proteomes" id="UP000017131">
    <property type="component" value="Unassembled WGS sequence"/>
</dbReference>
<dbReference type="Gene3D" id="3.60.21.10">
    <property type="match status" value="1"/>
</dbReference>
<dbReference type="PANTHER" id="PTHR33393:SF13">
    <property type="entry name" value="PGA BIOSYNTHESIS PROTEIN CAPA"/>
    <property type="match status" value="1"/>
</dbReference>
<dbReference type="GeneID" id="77330453"/>
<evidence type="ECO:0000313" key="4">
    <source>
        <dbReference type="Proteomes" id="UP000017131"/>
    </source>
</evidence>
<comment type="caution">
    <text evidence="3">The sequence shown here is derived from an EMBL/GenBank/DDBJ whole genome shotgun (WGS) entry which is preliminary data.</text>
</comment>
<dbReference type="EMBL" id="AXDY01000001">
    <property type="protein sequence ID" value="ERS94512.1"/>
    <property type="molecule type" value="Genomic_DNA"/>
</dbReference>
<organism evidence="3 4">
    <name type="scientific">Staphylococcus simulans UMC-CNS-990</name>
    <dbReference type="NCBI Taxonomy" id="1405498"/>
    <lineage>
        <taxon>Bacteria</taxon>
        <taxon>Bacillati</taxon>
        <taxon>Bacillota</taxon>
        <taxon>Bacilli</taxon>
        <taxon>Bacillales</taxon>
        <taxon>Staphylococcaceae</taxon>
        <taxon>Staphylococcus</taxon>
    </lineage>
</organism>
<evidence type="ECO:0000313" key="3">
    <source>
        <dbReference type="EMBL" id="ERS94512.1"/>
    </source>
</evidence>
<dbReference type="RefSeq" id="WP_002480096.1">
    <property type="nucleotide sequence ID" value="NZ_AXDY01000001.1"/>
</dbReference>
<gene>
    <name evidence="3" type="ORF">SSIM_00030</name>
</gene>
<feature type="domain" description="Capsule synthesis protein CapA" evidence="2">
    <location>
        <begin position="62"/>
        <end position="287"/>
    </location>
</feature>
<keyword evidence="4" id="KW-1185">Reference proteome</keyword>
<protein>
    <recommendedName>
        <fullName evidence="2">Capsule synthesis protein CapA domain-containing protein</fullName>
    </recommendedName>
</protein>
<dbReference type="InterPro" id="IPR052169">
    <property type="entry name" value="CW_Biosynth-Accessory"/>
</dbReference>
<name>A0ABN0PFT8_STASI</name>
<dbReference type="InterPro" id="IPR019079">
    <property type="entry name" value="Capsule_synth_CapA"/>
</dbReference>
<dbReference type="InterPro" id="IPR029052">
    <property type="entry name" value="Metallo-depent_PP-like"/>
</dbReference>
<sequence length="356" mass="40145">MANKQRFNIENWILKKSKNQKKHNSKYMLVVSIVALILLITLMATAKTHKVDVFAKHKDDIHLAYFGNVNLNKYIRQSDLDDMFDPIHSIIKESDYASTSLNINRVSKNPSKNVKKNLDNIAFMKSLGFTNLNLTNNAVDLADMKQIEKQANQKYGYNFLTGNGSNPLNSKVSHKTIHGKKIATVSFTDINSKYTNANKATTSIALDPKIFVPLVKKLKEENDMVVVNVDWGIPDEPHVTSRQKTYGHALAEAGADVVLGHNTVIQKIEEHQNTPIFYSLGNVTSDDFLSENKKGLAVQQSWDGNRSDFMITPIKTSGDKITKDNMNVIEKTKLKNRISHPSIKLKDTKGGYYYEN</sequence>